<dbReference type="Proteomes" id="UP000559117">
    <property type="component" value="Unassembled WGS sequence"/>
</dbReference>
<protein>
    <submittedName>
        <fullName evidence="1">Uncharacterized protein</fullName>
    </submittedName>
</protein>
<gene>
    <name evidence="1" type="ORF">HNR32_002726</name>
</gene>
<dbReference type="RefSeq" id="WP_183863471.1">
    <property type="nucleotide sequence ID" value="NZ_JACHFH010000059.1"/>
</dbReference>
<accession>A0A840UXH5</accession>
<reference evidence="1 2" key="1">
    <citation type="submission" date="2020-08" db="EMBL/GenBank/DDBJ databases">
        <title>Genomic Encyclopedia of Type Strains, Phase IV (KMG-IV): sequencing the most valuable type-strain genomes for metagenomic binning, comparative biology and taxonomic classification.</title>
        <authorList>
            <person name="Goeker M."/>
        </authorList>
    </citation>
    <scope>NUCLEOTIDE SEQUENCE [LARGE SCALE GENOMIC DNA]</scope>
    <source>
        <strain evidence="1 2">DSM 24661</strain>
    </source>
</reference>
<comment type="caution">
    <text evidence="1">The sequence shown here is derived from an EMBL/GenBank/DDBJ whole genome shotgun (WGS) entry which is preliminary data.</text>
</comment>
<organism evidence="1 2">
    <name type="scientific">Pectinatus brassicae</name>
    <dbReference type="NCBI Taxonomy" id="862415"/>
    <lineage>
        <taxon>Bacteria</taxon>
        <taxon>Bacillati</taxon>
        <taxon>Bacillota</taxon>
        <taxon>Negativicutes</taxon>
        <taxon>Selenomonadales</taxon>
        <taxon>Selenomonadaceae</taxon>
        <taxon>Pectinatus</taxon>
    </lineage>
</organism>
<keyword evidence="2" id="KW-1185">Reference proteome</keyword>
<sequence length="93" mass="11003">MILEIPKHYKILNKLLPQQYPHHEILKIKINIIGSYEHLDMLIKSPYSKQINLYVLFQAEYDRDTKKEELTHTLTLPPSIILAAAEDINEYEK</sequence>
<dbReference type="AlphaFoldDB" id="A0A840UXH5"/>
<evidence type="ECO:0000313" key="2">
    <source>
        <dbReference type="Proteomes" id="UP000559117"/>
    </source>
</evidence>
<evidence type="ECO:0000313" key="1">
    <source>
        <dbReference type="EMBL" id="MBB5337564.1"/>
    </source>
</evidence>
<proteinExistence type="predicted"/>
<dbReference type="EMBL" id="JACHFH010000059">
    <property type="protein sequence ID" value="MBB5337564.1"/>
    <property type="molecule type" value="Genomic_DNA"/>
</dbReference>
<name>A0A840UXH5_9FIRM</name>